<comment type="catalytic activity">
    <reaction evidence="2">
        <text>2 GTP = 3',3'-c-di-GMP + 2 diphosphate</text>
        <dbReference type="Rhea" id="RHEA:24898"/>
        <dbReference type="ChEBI" id="CHEBI:33019"/>
        <dbReference type="ChEBI" id="CHEBI:37565"/>
        <dbReference type="ChEBI" id="CHEBI:58805"/>
        <dbReference type="EC" id="2.7.7.65"/>
    </reaction>
</comment>
<dbReference type="Gene3D" id="3.30.70.270">
    <property type="match status" value="1"/>
</dbReference>
<dbReference type="InterPro" id="IPR043128">
    <property type="entry name" value="Rev_trsase/Diguanyl_cyclase"/>
</dbReference>
<dbReference type="GeneID" id="56588356"/>
<dbReference type="SUPFAM" id="SSF55073">
    <property type="entry name" value="Nucleotide cyclase"/>
    <property type="match status" value="1"/>
</dbReference>
<dbReference type="CDD" id="cd01949">
    <property type="entry name" value="GGDEF"/>
    <property type="match status" value="1"/>
</dbReference>
<dbReference type="eggNOG" id="COG3706">
    <property type="taxonomic scope" value="Bacteria"/>
</dbReference>
<protein>
    <recommendedName>
        <fullName evidence="1">diguanylate cyclase</fullName>
        <ecNumber evidence="1">2.7.7.65</ecNumber>
    </recommendedName>
</protein>
<dbReference type="AlphaFoldDB" id="A0A157PWB2"/>
<dbReference type="STRING" id="123899.SAMEA3906487_00230"/>
<gene>
    <name evidence="4" type="primary">cph2_1</name>
    <name evidence="4" type="ORF">SAMEA3906487_00230</name>
</gene>
<dbReference type="Proteomes" id="UP000076825">
    <property type="component" value="Chromosome 1"/>
</dbReference>
<dbReference type="Pfam" id="PF00990">
    <property type="entry name" value="GGDEF"/>
    <property type="match status" value="1"/>
</dbReference>
<evidence type="ECO:0000259" key="3">
    <source>
        <dbReference type="PROSITE" id="PS50887"/>
    </source>
</evidence>
<dbReference type="PANTHER" id="PTHR45138:SF9">
    <property type="entry name" value="DIGUANYLATE CYCLASE DGCM-RELATED"/>
    <property type="match status" value="1"/>
</dbReference>
<dbReference type="SMART" id="SM00267">
    <property type="entry name" value="GGDEF"/>
    <property type="match status" value="1"/>
</dbReference>
<evidence type="ECO:0000256" key="1">
    <source>
        <dbReference type="ARBA" id="ARBA00012528"/>
    </source>
</evidence>
<sequence length="203" mass="22434">MHRIPQRTRGSAHALRRQVRDLRAENRLLRRLAVTDELTGVFNRRYFSSRLHDAMTLPQREMGIALCIFDLDNFKSVNDRLGHAAGDRLLQAVASAVKRQLRRAGDCLCRLGGDEFAAIYSASSPQKALQQAEVLLAAIRGLGHVESLHGRLAVSATFGLVWLPPGEQLDWQRAYGCADYALYNAKQAGKGGITLLDAMQVPA</sequence>
<dbReference type="KEGG" id="btrm:SAMEA390648700230"/>
<reference evidence="4 5" key="1">
    <citation type="submission" date="2016-04" db="EMBL/GenBank/DDBJ databases">
        <authorList>
            <consortium name="Pathogen Informatics"/>
        </authorList>
    </citation>
    <scope>NUCLEOTIDE SEQUENCE [LARGE SCALE GENOMIC DNA]</scope>
    <source>
        <strain evidence="4 5">H044680328</strain>
    </source>
</reference>
<evidence type="ECO:0000313" key="4">
    <source>
        <dbReference type="EMBL" id="SAI66376.1"/>
    </source>
</evidence>
<dbReference type="InterPro" id="IPR050469">
    <property type="entry name" value="Diguanylate_Cyclase"/>
</dbReference>
<dbReference type="PANTHER" id="PTHR45138">
    <property type="entry name" value="REGULATORY COMPONENTS OF SENSORY TRANSDUCTION SYSTEM"/>
    <property type="match status" value="1"/>
</dbReference>
<dbReference type="InterPro" id="IPR029787">
    <property type="entry name" value="Nucleotide_cyclase"/>
</dbReference>
<keyword evidence="5" id="KW-1185">Reference proteome</keyword>
<name>A0A157PWB2_9BORD</name>
<evidence type="ECO:0000313" key="5">
    <source>
        <dbReference type="Proteomes" id="UP000076825"/>
    </source>
</evidence>
<dbReference type="NCBIfam" id="TIGR00254">
    <property type="entry name" value="GGDEF"/>
    <property type="match status" value="1"/>
</dbReference>
<evidence type="ECO:0000256" key="2">
    <source>
        <dbReference type="ARBA" id="ARBA00034247"/>
    </source>
</evidence>
<dbReference type="PROSITE" id="PS50887">
    <property type="entry name" value="GGDEF"/>
    <property type="match status" value="1"/>
</dbReference>
<dbReference type="RefSeq" id="WP_081695091.1">
    <property type="nucleotide sequence ID" value="NZ_CP016340.1"/>
</dbReference>
<dbReference type="InterPro" id="IPR000160">
    <property type="entry name" value="GGDEF_dom"/>
</dbReference>
<dbReference type="GO" id="GO:0052621">
    <property type="term" value="F:diguanylate cyclase activity"/>
    <property type="evidence" value="ECO:0007669"/>
    <property type="project" value="UniProtKB-EC"/>
</dbReference>
<feature type="domain" description="GGDEF" evidence="3">
    <location>
        <begin position="62"/>
        <end position="198"/>
    </location>
</feature>
<dbReference type="EC" id="2.7.7.65" evidence="1"/>
<accession>A0A157PWB2</accession>
<dbReference type="EMBL" id="LT546645">
    <property type="protein sequence ID" value="SAI66376.1"/>
    <property type="molecule type" value="Genomic_DNA"/>
</dbReference>
<dbReference type="PATRIC" id="fig|123899.6.peg.214"/>
<proteinExistence type="predicted"/>
<organism evidence="4 5">
    <name type="scientific">Bordetella trematum</name>
    <dbReference type="NCBI Taxonomy" id="123899"/>
    <lineage>
        <taxon>Bacteria</taxon>
        <taxon>Pseudomonadati</taxon>
        <taxon>Pseudomonadota</taxon>
        <taxon>Betaproteobacteria</taxon>
        <taxon>Burkholderiales</taxon>
        <taxon>Alcaligenaceae</taxon>
        <taxon>Bordetella</taxon>
    </lineage>
</organism>